<dbReference type="InterPro" id="IPR038051">
    <property type="entry name" value="XRCC4-like_N_sf"/>
</dbReference>
<feature type="domain" description="XLF-like coiled-coil region" evidence="10">
    <location>
        <begin position="131"/>
        <end position="181"/>
    </location>
</feature>
<keyword evidence="2" id="KW-0227">DNA damage</keyword>
<evidence type="ECO:0000259" key="9">
    <source>
        <dbReference type="Pfam" id="PF09302"/>
    </source>
</evidence>
<dbReference type="Pfam" id="PF09302">
    <property type="entry name" value="XLF"/>
    <property type="match status" value="1"/>
</dbReference>
<protein>
    <recommendedName>
        <fullName evidence="7">Non-homologous end-joining factor 1</fullName>
    </recommendedName>
</protein>
<dbReference type="Proteomes" id="UP000829685">
    <property type="component" value="Unassembled WGS sequence"/>
</dbReference>
<keyword evidence="5" id="KW-0539">Nucleus</keyword>
<keyword evidence="12" id="KW-1185">Reference proteome</keyword>
<comment type="subcellular location">
    <subcellularLocation>
        <location evidence="1">Nucleus</location>
    </subcellularLocation>
</comment>
<accession>A0A9P9WV20</accession>
<gene>
    <name evidence="11" type="ORF">JX265_001439</name>
</gene>
<evidence type="ECO:0000259" key="10">
    <source>
        <dbReference type="Pfam" id="PF21928"/>
    </source>
</evidence>
<dbReference type="GO" id="GO:0006303">
    <property type="term" value="P:double-strand break repair via nonhomologous end joining"/>
    <property type="evidence" value="ECO:0007669"/>
    <property type="project" value="UniProtKB-ARBA"/>
</dbReference>
<name>A0A9P9WV20_9PEZI</name>
<dbReference type="InterPro" id="IPR015381">
    <property type="entry name" value="XLF-like_N"/>
</dbReference>
<keyword evidence="3" id="KW-0238">DNA-binding</keyword>
<evidence type="ECO:0000313" key="11">
    <source>
        <dbReference type="EMBL" id="KAI1879818.1"/>
    </source>
</evidence>
<dbReference type="Pfam" id="PF21928">
    <property type="entry name" value="XLF_CC"/>
    <property type="match status" value="1"/>
</dbReference>
<dbReference type="Gene3D" id="2.170.210.10">
    <property type="entry name" value="DNA double-strand break repair and VJ recombination XRCC4, N-terminal"/>
    <property type="match status" value="1"/>
</dbReference>
<dbReference type="PANTHER" id="PTHR32235:SF1">
    <property type="entry name" value="NON-HOMOLOGOUS END-JOINING FACTOR 1"/>
    <property type="match status" value="1"/>
</dbReference>
<proteinExistence type="inferred from homology"/>
<comment type="similarity">
    <text evidence="6">Belongs to the XRCC4-XLF family. XLF subfamily.</text>
</comment>
<feature type="region of interest" description="Disordered" evidence="8">
    <location>
        <begin position="261"/>
        <end position="549"/>
    </location>
</feature>
<evidence type="ECO:0000256" key="5">
    <source>
        <dbReference type="ARBA" id="ARBA00023242"/>
    </source>
</evidence>
<evidence type="ECO:0000256" key="3">
    <source>
        <dbReference type="ARBA" id="ARBA00023125"/>
    </source>
</evidence>
<comment type="caution">
    <text evidence="11">The sequence shown here is derived from an EMBL/GenBank/DDBJ whole genome shotgun (WGS) entry which is preliminary data.</text>
</comment>
<dbReference type="CDD" id="cd22285">
    <property type="entry name" value="HD_XLF_N"/>
    <property type="match status" value="1"/>
</dbReference>
<dbReference type="InterPro" id="IPR052287">
    <property type="entry name" value="NHEJ_factor"/>
</dbReference>
<feature type="compositionally biased region" description="Acidic residues" evidence="8">
    <location>
        <begin position="367"/>
        <end position="377"/>
    </location>
</feature>
<feature type="compositionally biased region" description="Basic and acidic residues" evidence="8">
    <location>
        <begin position="273"/>
        <end position="285"/>
    </location>
</feature>
<feature type="compositionally biased region" description="Polar residues" evidence="8">
    <location>
        <begin position="354"/>
        <end position="365"/>
    </location>
</feature>
<evidence type="ECO:0000313" key="12">
    <source>
        <dbReference type="Proteomes" id="UP000829685"/>
    </source>
</evidence>
<dbReference type="GO" id="GO:0032807">
    <property type="term" value="C:DNA ligase IV complex"/>
    <property type="evidence" value="ECO:0007669"/>
    <property type="project" value="TreeGrafter"/>
</dbReference>
<dbReference type="PANTHER" id="PTHR32235">
    <property type="entry name" value="NON-HOMOLOGOUS END-JOINING FACTOR 1"/>
    <property type="match status" value="1"/>
</dbReference>
<organism evidence="11 12">
    <name type="scientific">Neoarthrinium moseri</name>
    <dbReference type="NCBI Taxonomy" id="1658444"/>
    <lineage>
        <taxon>Eukaryota</taxon>
        <taxon>Fungi</taxon>
        <taxon>Dikarya</taxon>
        <taxon>Ascomycota</taxon>
        <taxon>Pezizomycotina</taxon>
        <taxon>Sordariomycetes</taxon>
        <taxon>Xylariomycetidae</taxon>
        <taxon>Amphisphaeriales</taxon>
        <taxon>Apiosporaceae</taxon>
        <taxon>Neoarthrinium</taxon>
    </lineage>
</organism>
<evidence type="ECO:0000256" key="6">
    <source>
        <dbReference type="ARBA" id="ARBA00025747"/>
    </source>
</evidence>
<dbReference type="GO" id="GO:0045027">
    <property type="term" value="F:DNA end binding"/>
    <property type="evidence" value="ECO:0007669"/>
    <property type="project" value="TreeGrafter"/>
</dbReference>
<sequence>MATMKWKPLPTFKDVPALLVLPDFGLNSYTLHVTDLANVWVESLDRKGIVKRSLNEDTSIDPTEGSEQMSILLTKIQAAFDTSLEDYSQTSLTLAASSEHEEDGLRLTVTCILPGDLKPLKWPFQLKKGSSALVTSQLVLPLIQAQHTRAREIEMLISSLKEKDAIIDKLLTKLENEGIGLDNIFNTLTGKRKPSREFAEEKVRGLGPFKEDEWRSKNLDSEEVPDDVASLVQGVFSEPVHCVDMGLTASDDISSWWAGIGSKPISGVQPEGKPGHGEASKDTQTHHPKPAIDEDDDFQVQATPPHLASRRKDNAQIGDDTTDEDVEAIPDSHPAPAQHGKSRLGALGKKKATQPVSSQSSRQTATVDDETESESETESVKSPPPRKQAARLGQVGMRPKHTEPRRGSSPQAFPSVQATKTGDETASESDKDAPPKIASPAPMKEPFPPPKRKLGGLGWVGNKMRQTSVSPEDEAASPEASGGEPSASAKPTSRRLGAVGKRKTVRGESPSGTLAETESEEQKAERKRAELAKELEKKAAAPAKKKRKF</sequence>
<feature type="compositionally biased region" description="Basic and acidic residues" evidence="8">
    <location>
        <begin position="520"/>
        <end position="539"/>
    </location>
</feature>
<evidence type="ECO:0000256" key="2">
    <source>
        <dbReference type="ARBA" id="ARBA00022763"/>
    </source>
</evidence>
<dbReference type="AlphaFoldDB" id="A0A9P9WV20"/>
<dbReference type="EMBL" id="JAFIMR010000003">
    <property type="protein sequence ID" value="KAI1879818.1"/>
    <property type="molecule type" value="Genomic_DNA"/>
</dbReference>
<feature type="domain" description="XLF-like N-terminal" evidence="9">
    <location>
        <begin position="5"/>
        <end position="128"/>
    </location>
</feature>
<evidence type="ECO:0000256" key="7">
    <source>
        <dbReference type="ARBA" id="ARBA00044529"/>
    </source>
</evidence>
<dbReference type="InterPro" id="IPR053829">
    <property type="entry name" value="XLF-like_CC"/>
</dbReference>
<keyword evidence="4" id="KW-0234">DNA repair</keyword>
<feature type="compositionally biased region" description="Polar residues" evidence="8">
    <location>
        <begin position="408"/>
        <end position="420"/>
    </location>
</feature>
<reference evidence="11" key="1">
    <citation type="submission" date="2021-03" db="EMBL/GenBank/DDBJ databases">
        <title>Revisited historic fungal species revealed as producer of novel bioactive compounds through whole genome sequencing and comparative genomics.</title>
        <authorList>
            <person name="Vignolle G.A."/>
            <person name="Hochenegger N."/>
            <person name="Mach R.L."/>
            <person name="Mach-Aigner A.R."/>
            <person name="Javad Rahimi M."/>
            <person name="Salim K.A."/>
            <person name="Chan C.M."/>
            <person name="Lim L.B.L."/>
            <person name="Cai F."/>
            <person name="Druzhinina I.S."/>
            <person name="U'Ren J.M."/>
            <person name="Derntl C."/>
        </authorList>
    </citation>
    <scope>NUCLEOTIDE SEQUENCE</scope>
    <source>
        <strain evidence="11">TUCIM 5799</strain>
    </source>
</reference>
<evidence type="ECO:0000256" key="1">
    <source>
        <dbReference type="ARBA" id="ARBA00004123"/>
    </source>
</evidence>
<evidence type="ECO:0000256" key="8">
    <source>
        <dbReference type="SAM" id="MobiDB-lite"/>
    </source>
</evidence>
<evidence type="ECO:0000256" key="4">
    <source>
        <dbReference type="ARBA" id="ARBA00023204"/>
    </source>
</evidence>